<protein>
    <recommendedName>
        <fullName evidence="4">Lipoprotein</fullName>
    </recommendedName>
</protein>
<reference evidence="2 3" key="1">
    <citation type="submission" date="2016-10" db="EMBL/GenBank/DDBJ databases">
        <authorList>
            <person name="de Groot N.N."/>
        </authorList>
    </citation>
    <scope>NUCLEOTIDE SEQUENCE [LARGE SCALE GENOMIC DNA]</scope>
    <source>
        <strain evidence="2 3">DSM 16077</strain>
    </source>
</reference>
<dbReference type="OrthoDB" id="7188405at2"/>
<dbReference type="RefSeq" id="WP_091770646.1">
    <property type="nucleotide sequence ID" value="NZ_FNHG01000013.1"/>
</dbReference>
<dbReference type="Proteomes" id="UP000199759">
    <property type="component" value="Unassembled WGS sequence"/>
</dbReference>
<keyword evidence="3" id="KW-1185">Reference proteome</keyword>
<keyword evidence="1" id="KW-0732">Signal</keyword>
<accession>A0A1G9U0F5</accession>
<gene>
    <name evidence="2" type="ORF">SAMN04488568_11373</name>
</gene>
<evidence type="ECO:0000313" key="3">
    <source>
        <dbReference type="Proteomes" id="UP000199759"/>
    </source>
</evidence>
<dbReference type="PROSITE" id="PS51257">
    <property type="entry name" value="PROKAR_LIPOPROTEIN"/>
    <property type="match status" value="1"/>
</dbReference>
<name>A0A1G9U0F5_9PROT</name>
<sequence>MRVLFLGVITAALSCAACSTVNEPEPAARTGFMASLPAMPSLPTIHMPNVNLADLHLPGTNRQAPQVDPDLEAVVYWRVIDDDILVVHADTHGCTVRSDFTVDVEQYDGDIYTVRLTRNEPDRCSQNLPWGVQLGFGFEELGVPNGGSIIVLNPIDQRAWDWNEPGRTAQTQR</sequence>
<evidence type="ECO:0000256" key="1">
    <source>
        <dbReference type="SAM" id="SignalP"/>
    </source>
</evidence>
<feature type="chain" id="PRO_5011627005" description="Lipoprotein" evidence="1">
    <location>
        <begin position="17"/>
        <end position="173"/>
    </location>
</feature>
<evidence type="ECO:0000313" key="2">
    <source>
        <dbReference type="EMBL" id="SDM53352.1"/>
    </source>
</evidence>
<dbReference type="AlphaFoldDB" id="A0A1G9U0F5"/>
<proteinExistence type="predicted"/>
<organism evidence="2 3">
    <name type="scientific">Maricaulis salignorans</name>
    <dbReference type="NCBI Taxonomy" id="144026"/>
    <lineage>
        <taxon>Bacteria</taxon>
        <taxon>Pseudomonadati</taxon>
        <taxon>Pseudomonadota</taxon>
        <taxon>Alphaproteobacteria</taxon>
        <taxon>Maricaulales</taxon>
        <taxon>Maricaulaceae</taxon>
        <taxon>Maricaulis</taxon>
    </lineage>
</organism>
<evidence type="ECO:0008006" key="4">
    <source>
        <dbReference type="Google" id="ProtNLM"/>
    </source>
</evidence>
<dbReference type="EMBL" id="FNHG01000013">
    <property type="protein sequence ID" value="SDM53352.1"/>
    <property type="molecule type" value="Genomic_DNA"/>
</dbReference>
<feature type="signal peptide" evidence="1">
    <location>
        <begin position="1"/>
        <end position="16"/>
    </location>
</feature>